<evidence type="ECO:0000313" key="4">
    <source>
        <dbReference type="EMBL" id="RIJ45406.1"/>
    </source>
</evidence>
<dbReference type="AlphaFoldDB" id="A0A399SN28"/>
<feature type="transmembrane region" description="Helical" evidence="1">
    <location>
        <begin position="88"/>
        <end position="112"/>
    </location>
</feature>
<keyword evidence="1" id="KW-1133">Transmembrane helix</keyword>
<name>A0A399SN28_9BACT</name>
<evidence type="ECO:0000313" key="5">
    <source>
        <dbReference type="Proteomes" id="UP000265926"/>
    </source>
</evidence>
<dbReference type="InterPro" id="IPR032508">
    <property type="entry name" value="FecR_C"/>
</dbReference>
<dbReference type="Proteomes" id="UP000265926">
    <property type="component" value="Unassembled WGS sequence"/>
</dbReference>
<proteinExistence type="predicted"/>
<dbReference type="Pfam" id="PF16344">
    <property type="entry name" value="FecR_C"/>
    <property type="match status" value="1"/>
</dbReference>
<sequence length="349" mass="40415">MISKTDIDKLQRFSRGISNAEEEKYVYTLFAENEKSREFKKYLQQEFNEYLISNPEENHNLSYLLDRIHHRINKRNSQKRDTVVRKIYRWYSVGAAILLLPVLLAGILWFTVYNKEEVTIQEASVTSTLLAPLGSRISFFLPDGTQGWLNSGSSLEYSLPFSNNRQITVNGEAWFDVAHDKEHPFEVTLGDSKVKVLGTKFNLSAYPEEKYLEVVLEEGKVEFITPGLSSGIVMNPNERLVLNEGAININVTNTSKYSSWRDGKLVFRGDSMDEVARRIARWYNVDVDVADEELNKYTFRGMFQDDSLEEVVHYISMTSPIDYRIVERKQLDDGTIQKKKVVLYQKNME</sequence>
<gene>
    <name evidence="4" type="ORF">D1614_23050</name>
</gene>
<dbReference type="EMBL" id="QWGR01000026">
    <property type="protein sequence ID" value="RIJ45406.1"/>
    <property type="molecule type" value="Genomic_DNA"/>
</dbReference>
<protein>
    <submittedName>
        <fullName evidence="4">FecR family protein</fullName>
    </submittedName>
</protein>
<dbReference type="GO" id="GO:0016989">
    <property type="term" value="F:sigma factor antagonist activity"/>
    <property type="evidence" value="ECO:0007669"/>
    <property type="project" value="TreeGrafter"/>
</dbReference>
<evidence type="ECO:0000256" key="1">
    <source>
        <dbReference type="SAM" id="Phobius"/>
    </source>
</evidence>
<dbReference type="Gene3D" id="3.55.50.30">
    <property type="match status" value="1"/>
</dbReference>
<dbReference type="InterPro" id="IPR006860">
    <property type="entry name" value="FecR"/>
</dbReference>
<dbReference type="PANTHER" id="PTHR30273">
    <property type="entry name" value="PERIPLASMIC SIGNAL SENSOR AND SIGMA FACTOR ACTIVATOR FECR-RELATED"/>
    <property type="match status" value="1"/>
</dbReference>
<keyword evidence="1" id="KW-0812">Transmembrane</keyword>
<feature type="domain" description="Protein FecR C-terminal" evidence="3">
    <location>
        <begin position="264"/>
        <end position="329"/>
    </location>
</feature>
<reference evidence="4 5" key="1">
    <citation type="submission" date="2018-08" db="EMBL/GenBank/DDBJ databases">
        <title>Pallidiluteibacterium maritimus gen. nov., sp. nov., isolated from coastal sediment.</title>
        <authorList>
            <person name="Zhou L.Y."/>
        </authorList>
    </citation>
    <scope>NUCLEOTIDE SEQUENCE [LARGE SCALE GENOMIC DNA]</scope>
    <source>
        <strain evidence="4 5">XSD2</strain>
    </source>
</reference>
<accession>A0A399SN28</accession>
<dbReference type="RefSeq" id="WP_119440361.1">
    <property type="nucleotide sequence ID" value="NZ_QWGR01000026.1"/>
</dbReference>
<dbReference type="PANTHER" id="PTHR30273:SF2">
    <property type="entry name" value="PROTEIN FECR"/>
    <property type="match status" value="1"/>
</dbReference>
<dbReference type="InterPro" id="IPR012373">
    <property type="entry name" value="Ferrdict_sens_TM"/>
</dbReference>
<evidence type="ECO:0000259" key="3">
    <source>
        <dbReference type="Pfam" id="PF16344"/>
    </source>
</evidence>
<dbReference type="Pfam" id="PF04773">
    <property type="entry name" value="FecR"/>
    <property type="match status" value="1"/>
</dbReference>
<comment type="caution">
    <text evidence="4">The sequence shown here is derived from an EMBL/GenBank/DDBJ whole genome shotgun (WGS) entry which is preliminary data.</text>
</comment>
<keyword evidence="1" id="KW-0472">Membrane</keyword>
<keyword evidence="5" id="KW-1185">Reference proteome</keyword>
<dbReference type="PIRSF" id="PIRSF018266">
    <property type="entry name" value="FecR"/>
    <property type="match status" value="1"/>
</dbReference>
<organism evidence="4 5">
    <name type="scientific">Maribellus luteus</name>
    <dbReference type="NCBI Taxonomy" id="2305463"/>
    <lineage>
        <taxon>Bacteria</taxon>
        <taxon>Pseudomonadati</taxon>
        <taxon>Bacteroidota</taxon>
        <taxon>Bacteroidia</taxon>
        <taxon>Marinilabiliales</taxon>
        <taxon>Prolixibacteraceae</taxon>
        <taxon>Maribellus</taxon>
    </lineage>
</organism>
<dbReference type="Gene3D" id="2.60.120.1440">
    <property type="match status" value="1"/>
</dbReference>
<evidence type="ECO:0000259" key="2">
    <source>
        <dbReference type="Pfam" id="PF04773"/>
    </source>
</evidence>
<dbReference type="OrthoDB" id="649666at2"/>
<feature type="domain" description="FecR protein" evidence="2">
    <location>
        <begin position="133"/>
        <end position="222"/>
    </location>
</feature>